<organism evidence="3 4">
    <name type="scientific">Dentipellis fragilis</name>
    <dbReference type="NCBI Taxonomy" id="205917"/>
    <lineage>
        <taxon>Eukaryota</taxon>
        <taxon>Fungi</taxon>
        <taxon>Dikarya</taxon>
        <taxon>Basidiomycota</taxon>
        <taxon>Agaricomycotina</taxon>
        <taxon>Agaricomycetes</taxon>
        <taxon>Russulales</taxon>
        <taxon>Hericiaceae</taxon>
        <taxon>Dentipellis</taxon>
    </lineage>
</organism>
<dbReference type="OrthoDB" id="2873242at2759"/>
<keyword evidence="2" id="KW-0472">Membrane</keyword>
<feature type="region of interest" description="Disordered" evidence="1">
    <location>
        <begin position="393"/>
        <end position="417"/>
    </location>
</feature>
<feature type="compositionally biased region" description="Basic and acidic residues" evidence="1">
    <location>
        <begin position="402"/>
        <end position="417"/>
    </location>
</feature>
<evidence type="ECO:0000313" key="4">
    <source>
        <dbReference type="Proteomes" id="UP000298327"/>
    </source>
</evidence>
<keyword evidence="2" id="KW-0812">Transmembrane</keyword>
<dbReference type="AlphaFoldDB" id="A0A4Y9YWU5"/>
<gene>
    <name evidence="3" type="ORF">EVG20_g4306</name>
</gene>
<dbReference type="STRING" id="205917.A0A4Y9YWU5"/>
<proteinExistence type="predicted"/>
<dbReference type="Proteomes" id="UP000298327">
    <property type="component" value="Unassembled WGS sequence"/>
</dbReference>
<keyword evidence="2" id="KW-1133">Transmembrane helix</keyword>
<accession>A0A4Y9YWU5</accession>
<dbReference type="EMBL" id="SEOQ01000218">
    <property type="protein sequence ID" value="TFY66785.1"/>
    <property type="molecule type" value="Genomic_DNA"/>
</dbReference>
<feature type="transmembrane region" description="Helical" evidence="2">
    <location>
        <begin position="284"/>
        <end position="305"/>
    </location>
</feature>
<name>A0A4Y9YWU5_9AGAM</name>
<sequence length="417" mass="46497">MYPCDINSLLHPQAVDSRHSAYINRCAANLIDTRIADECPISRTSASTCTRRGSTHAPCAPAGGHRLPRTRGQAGRRPEGEQRSRLVIPSRICHIALSLTWVFEGFILKPDFPGGPPAYFENTRTPVLVAKDAVLLVQTLLGDSIYVRKLLTGSQEDLELIHDSKIWRCYMVWGRRKRIIIVPVITLILASVYTCMTEYTLAHTKDNVFDEPGRWVKGFCGFMLATIVYCNACSRSVAIIWKIWRTHGSKHTATLVVIIEAGALYTANLITFLVTYVIGSTAQYIVLDLSGPLVPIIFCLIILQIKYHRASDTSMSVMTAPNGSGIRSATFDAMEHRMSQRQKKQRGDTDIITATTLSNSDSMHQPTEIRIEMPQHVVKHHIYVGETETQCFGPEGDLQPDVSDHSGDNLRFRSGEV</sequence>
<feature type="region of interest" description="Disordered" evidence="1">
    <location>
        <begin position="46"/>
        <end position="82"/>
    </location>
</feature>
<evidence type="ECO:0000256" key="1">
    <source>
        <dbReference type="SAM" id="MobiDB-lite"/>
    </source>
</evidence>
<feature type="transmembrane region" description="Helical" evidence="2">
    <location>
        <begin position="180"/>
        <end position="202"/>
    </location>
</feature>
<comment type="caution">
    <text evidence="3">The sequence shown here is derived from an EMBL/GenBank/DDBJ whole genome shotgun (WGS) entry which is preliminary data.</text>
</comment>
<evidence type="ECO:0000313" key="3">
    <source>
        <dbReference type="EMBL" id="TFY66785.1"/>
    </source>
</evidence>
<evidence type="ECO:0000256" key="2">
    <source>
        <dbReference type="SAM" id="Phobius"/>
    </source>
</evidence>
<reference evidence="3 4" key="1">
    <citation type="submission" date="2019-02" db="EMBL/GenBank/DDBJ databases">
        <title>Genome sequencing of the rare red list fungi Dentipellis fragilis.</title>
        <authorList>
            <person name="Buettner E."/>
            <person name="Kellner H."/>
        </authorList>
    </citation>
    <scope>NUCLEOTIDE SEQUENCE [LARGE SCALE GENOMIC DNA]</scope>
    <source>
        <strain evidence="3 4">DSM 105465</strain>
    </source>
</reference>
<feature type="transmembrane region" description="Helical" evidence="2">
    <location>
        <begin position="222"/>
        <end position="241"/>
    </location>
</feature>
<protein>
    <submittedName>
        <fullName evidence="3">Uncharacterized protein</fullName>
    </submittedName>
</protein>
<keyword evidence="4" id="KW-1185">Reference proteome</keyword>
<feature type="transmembrane region" description="Helical" evidence="2">
    <location>
        <begin position="253"/>
        <end position="278"/>
    </location>
</feature>